<keyword evidence="2" id="KW-1185">Reference proteome</keyword>
<protein>
    <recommendedName>
        <fullName evidence="3">Alpha-galactosidase</fullName>
    </recommendedName>
</protein>
<dbReference type="SUPFAM" id="SSF51445">
    <property type="entry name" value="(Trans)glycosidases"/>
    <property type="match status" value="1"/>
</dbReference>
<dbReference type="Gene3D" id="3.20.20.70">
    <property type="entry name" value="Aldolase class I"/>
    <property type="match status" value="1"/>
</dbReference>
<dbReference type="AlphaFoldDB" id="A0A5J5II77"/>
<evidence type="ECO:0000313" key="2">
    <source>
        <dbReference type="Proteomes" id="UP000326903"/>
    </source>
</evidence>
<evidence type="ECO:0008006" key="3">
    <source>
        <dbReference type="Google" id="ProtNLM"/>
    </source>
</evidence>
<dbReference type="EMBL" id="VYQF01000001">
    <property type="protein sequence ID" value="KAA9040720.1"/>
    <property type="molecule type" value="Genomic_DNA"/>
</dbReference>
<name>A0A5J5II77_9BACT</name>
<dbReference type="InterPro" id="IPR013785">
    <property type="entry name" value="Aldolase_TIM"/>
</dbReference>
<dbReference type="Proteomes" id="UP000326903">
    <property type="component" value="Unassembled WGS sequence"/>
</dbReference>
<proteinExistence type="predicted"/>
<gene>
    <name evidence="1" type="ORF">FW778_01380</name>
</gene>
<dbReference type="RefSeq" id="WP_150412779.1">
    <property type="nucleotide sequence ID" value="NZ_VYQF01000001.1"/>
</dbReference>
<comment type="caution">
    <text evidence="1">The sequence shown here is derived from an EMBL/GenBank/DDBJ whole genome shotgun (WGS) entry which is preliminary data.</text>
</comment>
<sequence>MHRKNFIKISSFSLASLLIADFTKAGSRKTHVLQMPDGVEILSEDKYILLQSSDKQKWVYKDVIVDLKKMNDRIEVYVQSPTLVLKEVRLSWKYATSNTATILGDAWERTYGTISWQKINETKKLPWYCIAHDANSTICFGVKTGCNTICSWKIANDKLQLALDTRTGGNGVQLHNRTLHAADIVTTKNEGNENVFATVRRFCTQMCDNPRLTEKPVYGINDWYFAYGSNSAALILETTSLMASLASDSDNPPFSVIDAGWAIKSPLLPDACCWGDDFAVSNNKFGDMKKLADDIKRIGMRPGLWTRPLSARHNDKKSLLMASIPGRDDPKTPLLDPTISENIERIKNLWNTYHQWGFEMVKHDYTTYDIFGRWGFQMEDGLTAPGWQFNDNTKTNAEIILNLYNNIREAAGSIYLIGCNTMSHLSAGVFELNRIGDDTSGKDWDRTRKMGVNTLGFRLVQHETFYEADGDCVGLTKDIPWSKNKQWMELLAKSSAPLFISAQPDAVGEEQKEFIKKSFSEAARGQPIAEPIDWLTNALPSKWKLDSQEVDFDWS</sequence>
<evidence type="ECO:0000313" key="1">
    <source>
        <dbReference type="EMBL" id="KAA9040720.1"/>
    </source>
</evidence>
<organism evidence="1 2">
    <name type="scientific">Ginsengibacter hankyongi</name>
    <dbReference type="NCBI Taxonomy" id="2607284"/>
    <lineage>
        <taxon>Bacteria</taxon>
        <taxon>Pseudomonadati</taxon>
        <taxon>Bacteroidota</taxon>
        <taxon>Chitinophagia</taxon>
        <taxon>Chitinophagales</taxon>
        <taxon>Chitinophagaceae</taxon>
        <taxon>Ginsengibacter</taxon>
    </lineage>
</organism>
<dbReference type="InterPro" id="IPR017853">
    <property type="entry name" value="GH"/>
</dbReference>
<reference evidence="1 2" key="1">
    <citation type="submission" date="2019-09" db="EMBL/GenBank/DDBJ databases">
        <title>Draft genome sequence of Ginsengibacter sp. BR5-29.</title>
        <authorList>
            <person name="Im W.-T."/>
        </authorList>
    </citation>
    <scope>NUCLEOTIDE SEQUENCE [LARGE SCALE GENOMIC DNA]</scope>
    <source>
        <strain evidence="1 2">BR5-29</strain>
    </source>
</reference>
<accession>A0A5J5II77</accession>